<dbReference type="Gene3D" id="3.30.160.60">
    <property type="entry name" value="Classic Zinc Finger"/>
    <property type="match status" value="1"/>
</dbReference>
<proteinExistence type="predicted"/>
<dbReference type="EnsemblMetazoa" id="BGLB009075-RE">
    <property type="protein sequence ID" value="BGLB009075-PE"/>
    <property type="gene ID" value="BGLB009075"/>
</dbReference>
<evidence type="ECO:0000256" key="2">
    <source>
        <dbReference type="ARBA" id="ARBA00022737"/>
    </source>
</evidence>
<evidence type="ECO:0000313" key="10">
    <source>
        <dbReference type="Proteomes" id="UP000076420"/>
    </source>
</evidence>
<evidence type="ECO:0000256" key="4">
    <source>
        <dbReference type="ARBA" id="ARBA00022833"/>
    </source>
</evidence>
<protein>
    <recommendedName>
        <fullName evidence="11">RING-type domain-containing protein</fullName>
    </recommendedName>
</protein>
<dbReference type="AlphaFoldDB" id="A0A2C9JWE2"/>
<keyword evidence="2" id="KW-0677">Repeat</keyword>
<dbReference type="SUPFAM" id="SSF101898">
    <property type="entry name" value="NHL repeat"/>
    <property type="match status" value="1"/>
</dbReference>
<dbReference type="InterPro" id="IPR013083">
    <property type="entry name" value="Znf_RING/FYVE/PHD"/>
</dbReference>
<dbReference type="PANTHER" id="PTHR25462">
    <property type="entry name" value="BONUS, ISOFORM C-RELATED"/>
    <property type="match status" value="1"/>
</dbReference>
<dbReference type="RefSeq" id="XP_013086082.2">
    <property type="nucleotide sequence ID" value="XM_013230628.2"/>
</dbReference>
<dbReference type="STRING" id="6526.A0A2C9JWE2"/>
<evidence type="ECO:0000256" key="5">
    <source>
        <dbReference type="PROSITE-ProRule" id="PRU00024"/>
    </source>
</evidence>
<evidence type="ECO:0000259" key="7">
    <source>
        <dbReference type="PROSITE" id="PS50089"/>
    </source>
</evidence>
<gene>
    <name evidence="9" type="primary">106070676</name>
</gene>
<dbReference type="GO" id="GO:0008270">
    <property type="term" value="F:zinc ion binding"/>
    <property type="evidence" value="ECO:0007669"/>
    <property type="project" value="UniProtKB-KW"/>
</dbReference>
<dbReference type="GO" id="GO:0061630">
    <property type="term" value="F:ubiquitin protein ligase activity"/>
    <property type="evidence" value="ECO:0007669"/>
    <property type="project" value="TreeGrafter"/>
</dbReference>
<dbReference type="RefSeq" id="XP_013086081.2">
    <property type="nucleotide sequence ID" value="XM_013230627.2"/>
</dbReference>
<dbReference type="PANTHER" id="PTHR25462:SF296">
    <property type="entry name" value="MEIOTIC P26, ISOFORM F"/>
    <property type="match status" value="1"/>
</dbReference>
<dbReference type="InterPro" id="IPR000315">
    <property type="entry name" value="Znf_B-box"/>
</dbReference>
<feature type="repeat" description="NHL" evidence="6">
    <location>
        <begin position="565"/>
        <end position="596"/>
    </location>
</feature>
<organism evidence="9 10">
    <name type="scientific">Biomphalaria glabrata</name>
    <name type="common">Bloodfluke planorb</name>
    <name type="synonym">Freshwater snail</name>
    <dbReference type="NCBI Taxonomy" id="6526"/>
    <lineage>
        <taxon>Eukaryota</taxon>
        <taxon>Metazoa</taxon>
        <taxon>Spiralia</taxon>
        <taxon>Lophotrochozoa</taxon>
        <taxon>Mollusca</taxon>
        <taxon>Gastropoda</taxon>
        <taxon>Heterobranchia</taxon>
        <taxon>Euthyneura</taxon>
        <taxon>Panpulmonata</taxon>
        <taxon>Hygrophila</taxon>
        <taxon>Lymnaeoidea</taxon>
        <taxon>Planorbidae</taxon>
        <taxon>Biomphalaria</taxon>
    </lineage>
</organism>
<name>A0A2C9JWE2_BIOGL</name>
<keyword evidence="4" id="KW-0862">Zinc</keyword>
<evidence type="ECO:0000256" key="3">
    <source>
        <dbReference type="ARBA" id="ARBA00022771"/>
    </source>
</evidence>
<keyword evidence="1" id="KW-0479">Metal-binding</keyword>
<keyword evidence="3 5" id="KW-0863">Zinc-finger</keyword>
<dbReference type="CDD" id="cd19756">
    <property type="entry name" value="Bbox2"/>
    <property type="match status" value="1"/>
</dbReference>
<dbReference type="Gene3D" id="3.30.40.10">
    <property type="entry name" value="Zinc/RING finger domain, C3HC4 (zinc finger)"/>
    <property type="match status" value="1"/>
</dbReference>
<dbReference type="RefSeq" id="XP_013086083.2">
    <property type="nucleotide sequence ID" value="XM_013230629.2"/>
</dbReference>
<dbReference type="SMART" id="SM00336">
    <property type="entry name" value="BBOX"/>
    <property type="match status" value="2"/>
</dbReference>
<dbReference type="InterPro" id="IPR001841">
    <property type="entry name" value="Znf_RING"/>
</dbReference>
<accession>A0A2C9JWE2</accession>
<reference evidence="9" key="1">
    <citation type="submission" date="2020-05" db="UniProtKB">
        <authorList>
            <consortium name="EnsemblMetazoa"/>
        </authorList>
    </citation>
    <scope>IDENTIFICATION</scope>
    <source>
        <strain evidence="9">BB02</strain>
    </source>
</reference>
<dbReference type="InterPro" id="IPR001258">
    <property type="entry name" value="NHL_repeat"/>
</dbReference>
<feature type="domain" description="B box-type" evidence="8">
    <location>
        <begin position="189"/>
        <end position="237"/>
    </location>
</feature>
<evidence type="ECO:0000313" key="9">
    <source>
        <dbReference type="EnsemblMetazoa" id="BGLB009075-PD"/>
    </source>
</evidence>
<dbReference type="Gene3D" id="2.120.10.30">
    <property type="entry name" value="TolB, C-terminal domain"/>
    <property type="match status" value="1"/>
</dbReference>
<dbReference type="EnsemblMetazoa" id="BGLB009075-RD">
    <property type="protein sequence ID" value="BGLB009075-PD"/>
    <property type="gene ID" value="BGLB009075"/>
</dbReference>
<dbReference type="OrthoDB" id="1616686at2759"/>
<feature type="domain" description="RING-type" evidence="7">
    <location>
        <begin position="18"/>
        <end position="60"/>
    </location>
</feature>
<dbReference type="InterPro" id="IPR047153">
    <property type="entry name" value="TRIM45/56/19-like"/>
</dbReference>
<evidence type="ECO:0008006" key="11">
    <source>
        <dbReference type="Google" id="ProtNLM"/>
    </source>
</evidence>
<dbReference type="VEuPathDB" id="VectorBase:BGLAX_047854"/>
<dbReference type="Pfam" id="PF00643">
    <property type="entry name" value="zf-B_box"/>
    <property type="match status" value="1"/>
</dbReference>
<dbReference type="SUPFAM" id="SSF57850">
    <property type="entry name" value="RING/U-box"/>
    <property type="match status" value="1"/>
</dbReference>
<dbReference type="EnsemblMetazoa" id="BGLB009075-RB">
    <property type="protein sequence ID" value="BGLB009075-PB"/>
    <property type="gene ID" value="BGLB009075"/>
</dbReference>
<dbReference type="EnsemblMetazoa" id="BGLB009075-RC">
    <property type="protein sequence ID" value="BGLB009075-PC"/>
    <property type="gene ID" value="BGLB009075"/>
</dbReference>
<dbReference type="VEuPathDB" id="VectorBase:BGLB009075"/>
<dbReference type="InterPro" id="IPR011042">
    <property type="entry name" value="6-blade_b-propeller_TolB-like"/>
</dbReference>
<dbReference type="PROSITE" id="PS50119">
    <property type="entry name" value="ZF_BBOX"/>
    <property type="match status" value="1"/>
</dbReference>
<dbReference type="PROSITE" id="PS50089">
    <property type="entry name" value="ZF_RING_2"/>
    <property type="match status" value="1"/>
</dbReference>
<evidence type="ECO:0000259" key="8">
    <source>
        <dbReference type="PROSITE" id="PS50119"/>
    </source>
</evidence>
<dbReference type="KEGG" id="bgt:106070676"/>
<dbReference type="PROSITE" id="PS51125">
    <property type="entry name" value="NHL"/>
    <property type="match status" value="1"/>
</dbReference>
<sequence>MYEEATIESCAVERYLKCAKCRNVLKHPTQLSACLHILCSSCFHELETTQISNIICPKCNQQNARPSILKSIAGMDDTFRSYSRCDYCDKVALWNCFICAKYFCASCRPKHDNANGNKGHQLSLLPQPTVALNQKLFANESPQVSMESRQAPPILEVEAIDGGSICPLCSDLDCKHLKVLEKLSKQISVSDGLCEIEGHANHGQQNELKFFCLACWKPVCGDCSQRGDHKLHKVSDLVHLKTYLKDSILKSHSKCTMFDTKLEFDITEYKAVEGSLKKHLEETDNEIKSRKYKIIEEATDAFNAVVQEVELQGKNIFQEYQEKLQKIENCRKLLNLFQGALDKLKVDDNLNIPQYNHVFQCQQDVDTFITDINSMVSYLCRLEERILVLPEIMTTPMLTLARAGTEWKHLKLAFTIPLEAEVRFVHSIVVIGSEQCLLTCQMANSDNDAIVYYDRTNITFHDVNKGRYLIAQTSDGSIVVSYSKDQKHYIQYNDGRFLEGNGAEMNLRFTTIKEMDYPAYGIATTNDDKVIICYQIAEKKDVNGILKLSLQGKVLKDTYEEPNSNLQCPRYVTVSNTGEIAVSDSIGNSVVILDKDLKVCERVNLGLPSSFIQDGREPLNSVFGPYGLCYDNYGRIIVTDPDNNSVLRLSRDNFTHKYCMQPLLTKNLENVNFNDPHLVAMGPDSRLWIVCRAHVLVYDYCS</sequence>
<evidence type="ECO:0000256" key="6">
    <source>
        <dbReference type="PROSITE-ProRule" id="PRU00504"/>
    </source>
</evidence>
<dbReference type="Proteomes" id="UP000076420">
    <property type="component" value="Unassembled WGS sequence"/>
</dbReference>
<evidence type="ECO:0000256" key="1">
    <source>
        <dbReference type="ARBA" id="ARBA00022723"/>
    </source>
</evidence>
<dbReference type="SUPFAM" id="SSF57845">
    <property type="entry name" value="B-box zinc-binding domain"/>
    <property type="match status" value="1"/>
</dbReference>